<evidence type="ECO:0000313" key="8">
    <source>
        <dbReference type="EMBL" id="CAG9085075.1"/>
    </source>
</evidence>
<dbReference type="OrthoDB" id="8062037at2759"/>
<dbReference type="PANTHER" id="PTHR45931">
    <property type="entry name" value="SI:CH211-59O9.10"/>
    <property type="match status" value="1"/>
</dbReference>
<gene>
    <name evidence="7" type="ORF">BXYJ_LOCUS1589</name>
</gene>
<dbReference type="PANTHER" id="PTHR45931:SF3">
    <property type="entry name" value="RING ZINC FINGER-CONTAINING PROTEIN"/>
    <property type="match status" value="1"/>
</dbReference>
<dbReference type="eggNOG" id="KOG0800">
    <property type="taxonomic scope" value="Eukaryota"/>
</dbReference>
<dbReference type="PROSITE" id="PS50089">
    <property type="entry name" value="ZF_RING_2"/>
    <property type="match status" value="1"/>
</dbReference>
<accession>A0A1I7S7G7</accession>
<sequence length="278" mass="30721">MPFYCYQCEQTVEADQSLHCSRCNGEFIEEITPANNTYLGNLQPTISFVVGSDRQEPTNLQGVPPFLRNLLGAAAGPSSRGVFTPDSSLNSNLRHEEPARRSPNNRAVNDGDHSRNPQAQPGDFLGQFLNQLMANLSSGVPQGGHIHIQIGHGDGGGMPRNLGDYAFGDANFDEIITQLLNGYEQSVGLSKAEIKRLPMTNVTQIHVDNGTQCTTCMDTFDLGQEVAQLDCKHIYHKDCLVPWLERQKTCPICRQPIDPSKWPEVEDARIITDVDELD</sequence>
<name>A0A1I7S7G7_BURXY</name>
<evidence type="ECO:0000256" key="1">
    <source>
        <dbReference type="ARBA" id="ARBA00022723"/>
    </source>
</evidence>
<keyword evidence="2 4" id="KW-0863">Zinc-finger</keyword>
<dbReference type="Proteomes" id="UP000095284">
    <property type="component" value="Unplaced"/>
</dbReference>
<keyword evidence="10" id="KW-1185">Reference proteome</keyword>
<evidence type="ECO:0000313" key="10">
    <source>
        <dbReference type="Proteomes" id="UP000659654"/>
    </source>
</evidence>
<dbReference type="EMBL" id="CAJFCV020000001">
    <property type="protein sequence ID" value="CAG9085075.1"/>
    <property type="molecule type" value="Genomic_DNA"/>
</dbReference>
<dbReference type="GO" id="GO:0006511">
    <property type="term" value="P:ubiquitin-dependent protein catabolic process"/>
    <property type="evidence" value="ECO:0007669"/>
    <property type="project" value="TreeGrafter"/>
</dbReference>
<dbReference type="Proteomes" id="UP000659654">
    <property type="component" value="Unassembled WGS sequence"/>
</dbReference>
<evidence type="ECO:0000313" key="9">
    <source>
        <dbReference type="Proteomes" id="UP000095284"/>
    </source>
</evidence>
<evidence type="ECO:0000313" key="7">
    <source>
        <dbReference type="EMBL" id="CAD5209746.1"/>
    </source>
</evidence>
<dbReference type="GO" id="GO:0008270">
    <property type="term" value="F:zinc ion binding"/>
    <property type="evidence" value="ECO:0007669"/>
    <property type="project" value="UniProtKB-KW"/>
</dbReference>
<evidence type="ECO:0000256" key="2">
    <source>
        <dbReference type="ARBA" id="ARBA00022771"/>
    </source>
</evidence>
<dbReference type="InterPro" id="IPR051834">
    <property type="entry name" value="RING_finger_E3_ligase"/>
</dbReference>
<dbReference type="SMR" id="A0A1I7S7G7"/>
<keyword evidence="3" id="KW-0862">Zinc</keyword>
<dbReference type="GO" id="GO:0005634">
    <property type="term" value="C:nucleus"/>
    <property type="evidence" value="ECO:0007669"/>
    <property type="project" value="TreeGrafter"/>
</dbReference>
<evidence type="ECO:0000259" key="6">
    <source>
        <dbReference type="PROSITE" id="PS50089"/>
    </source>
</evidence>
<reference evidence="11" key="1">
    <citation type="submission" date="2016-11" db="UniProtKB">
        <authorList>
            <consortium name="WormBaseParasite"/>
        </authorList>
    </citation>
    <scope>IDENTIFICATION</scope>
</reference>
<dbReference type="EMBL" id="CAJFDI010000001">
    <property type="protein sequence ID" value="CAD5209746.1"/>
    <property type="molecule type" value="Genomic_DNA"/>
</dbReference>
<evidence type="ECO:0000256" key="4">
    <source>
        <dbReference type="PROSITE-ProRule" id="PRU00175"/>
    </source>
</evidence>
<dbReference type="GO" id="GO:0061630">
    <property type="term" value="F:ubiquitin protein ligase activity"/>
    <property type="evidence" value="ECO:0007669"/>
    <property type="project" value="TreeGrafter"/>
</dbReference>
<dbReference type="InterPro" id="IPR001841">
    <property type="entry name" value="Znf_RING"/>
</dbReference>
<dbReference type="AlphaFoldDB" id="A0A1I7S7G7"/>
<dbReference type="WBParaSite" id="BXY_0895800.1">
    <property type="protein sequence ID" value="BXY_0895800.1"/>
    <property type="gene ID" value="BXY_0895800"/>
</dbReference>
<dbReference type="InterPro" id="IPR013083">
    <property type="entry name" value="Znf_RING/FYVE/PHD"/>
</dbReference>
<organism evidence="9 11">
    <name type="scientific">Bursaphelenchus xylophilus</name>
    <name type="common">Pinewood nematode worm</name>
    <name type="synonym">Aphelenchoides xylophilus</name>
    <dbReference type="NCBI Taxonomy" id="6326"/>
    <lineage>
        <taxon>Eukaryota</taxon>
        <taxon>Metazoa</taxon>
        <taxon>Ecdysozoa</taxon>
        <taxon>Nematoda</taxon>
        <taxon>Chromadorea</taxon>
        <taxon>Rhabditida</taxon>
        <taxon>Tylenchina</taxon>
        <taxon>Tylenchomorpha</taxon>
        <taxon>Aphelenchoidea</taxon>
        <taxon>Aphelenchoididae</taxon>
        <taxon>Bursaphelenchus</taxon>
    </lineage>
</organism>
<dbReference type="Proteomes" id="UP000582659">
    <property type="component" value="Unassembled WGS sequence"/>
</dbReference>
<proteinExistence type="predicted"/>
<reference evidence="8" key="2">
    <citation type="submission" date="2020-08" db="EMBL/GenBank/DDBJ databases">
        <authorList>
            <person name="Kikuchi T."/>
        </authorList>
    </citation>
    <scope>NUCLEOTIDE SEQUENCE</scope>
    <source>
        <strain evidence="7">Ka4C1</strain>
    </source>
</reference>
<dbReference type="SUPFAM" id="SSF57850">
    <property type="entry name" value="RING/U-box"/>
    <property type="match status" value="1"/>
</dbReference>
<keyword evidence="1" id="KW-0479">Metal-binding</keyword>
<evidence type="ECO:0000256" key="3">
    <source>
        <dbReference type="ARBA" id="ARBA00022833"/>
    </source>
</evidence>
<dbReference type="Pfam" id="PF13639">
    <property type="entry name" value="zf-RING_2"/>
    <property type="match status" value="1"/>
</dbReference>
<feature type="region of interest" description="Disordered" evidence="5">
    <location>
        <begin position="77"/>
        <end position="123"/>
    </location>
</feature>
<protein>
    <submittedName>
        <fullName evidence="7">(pine wood nematode) hypothetical protein</fullName>
    </submittedName>
    <submittedName>
        <fullName evidence="11">RING-type domain-containing protein</fullName>
    </submittedName>
</protein>
<evidence type="ECO:0000256" key="5">
    <source>
        <dbReference type="SAM" id="MobiDB-lite"/>
    </source>
</evidence>
<dbReference type="SMART" id="SM00184">
    <property type="entry name" value="RING"/>
    <property type="match status" value="1"/>
</dbReference>
<feature type="domain" description="RING-type" evidence="6">
    <location>
        <begin position="213"/>
        <end position="254"/>
    </location>
</feature>
<evidence type="ECO:0000313" key="11">
    <source>
        <dbReference type="WBParaSite" id="BXY_0895800.1"/>
    </source>
</evidence>
<dbReference type="Gene3D" id="3.30.40.10">
    <property type="entry name" value="Zinc/RING finger domain, C3HC4 (zinc finger)"/>
    <property type="match status" value="1"/>
</dbReference>